<feature type="compositionally biased region" description="Pro residues" evidence="1">
    <location>
        <begin position="735"/>
        <end position="744"/>
    </location>
</feature>
<feature type="transmembrane region" description="Helical" evidence="2">
    <location>
        <begin position="394"/>
        <end position="415"/>
    </location>
</feature>
<dbReference type="Proteomes" id="UP000471152">
    <property type="component" value="Unassembled WGS sequence"/>
</dbReference>
<evidence type="ECO:0000313" key="4">
    <source>
        <dbReference type="EMBL" id="NEN52737.1"/>
    </source>
</evidence>
<keyword evidence="2" id="KW-0812">Transmembrane</keyword>
<dbReference type="AlphaFoldDB" id="A0A6P0EZ16"/>
<feature type="transmembrane region" description="Helical" evidence="2">
    <location>
        <begin position="91"/>
        <end position="114"/>
    </location>
</feature>
<evidence type="ECO:0000256" key="1">
    <source>
        <dbReference type="SAM" id="MobiDB-lite"/>
    </source>
</evidence>
<feature type="transmembrane region" description="Helical" evidence="2">
    <location>
        <begin position="221"/>
        <end position="242"/>
    </location>
</feature>
<evidence type="ECO:0000313" key="5">
    <source>
        <dbReference type="Proteomes" id="UP000468828"/>
    </source>
</evidence>
<feature type="transmembrane region" description="Helical" evidence="2">
    <location>
        <begin position="290"/>
        <end position="307"/>
    </location>
</feature>
<evidence type="ECO:0000313" key="3">
    <source>
        <dbReference type="EMBL" id="NEK95849.1"/>
    </source>
</evidence>
<keyword evidence="5" id="KW-1185">Reference proteome</keyword>
<feature type="region of interest" description="Disordered" evidence="1">
    <location>
        <begin position="730"/>
        <end position="752"/>
    </location>
</feature>
<comment type="caution">
    <text evidence="3">The sequence shown here is derived from an EMBL/GenBank/DDBJ whole genome shotgun (WGS) entry which is preliminary data.</text>
</comment>
<feature type="transmembrane region" description="Helical" evidence="2">
    <location>
        <begin position="314"/>
        <end position="333"/>
    </location>
</feature>
<feature type="transmembrane region" description="Helical" evidence="2">
    <location>
        <begin position="345"/>
        <end position="364"/>
    </location>
</feature>
<feature type="transmembrane region" description="Helical" evidence="2">
    <location>
        <begin position="146"/>
        <end position="162"/>
    </location>
</feature>
<feature type="transmembrane region" description="Helical" evidence="2">
    <location>
        <begin position="254"/>
        <end position="278"/>
    </location>
</feature>
<gene>
    <name evidence="4" type="ORF">G3R41_17655</name>
    <name evidence="3" type="ORF">GCU67_17005</name>
</gene>
<evidence type="ECO:0000256" key="2">
    <source>
        <dbReference type="SAM" id="Phobius"/>
    </source>
</evidence>
<protein>
    <submittedName>
        <fullName evidence="3">YfhO family protein</fullName>
    </submittedName>
</protein>
<reference evidence="4 6" key="2">
    <citation type="submission" date="2020-02" db="EMBL/GenBank/DDBJ databases">
        <title>The WGS of Modestobacter muralis DSM 100205.</title>
        <authorList>
            <person name="Jiang Z."/>
        </authorList>
    </citation>
    <scope>NUCLEOTIDE SEQUENCE [LARGE SCALE GENOMIC DNA]</scope>
    <source>
        <strain evidence="4 6">DSM 100205</strain>
    </source>
</reference>
<dbReference type="EMBL" id="JAAGWH010000050">
    <property type="protein sequence ID" value="NEK95849.1"/>
    <property type="molecule type" value="Genomic_DNA"/>
</dbReference>
<organism evidence="3 5">
    <name type="scientific">Modestobacter muralis</name>
    <dbReference type="NCBI Taxonomy" id="1608614"/>
    <lineage>
        <taxon>Bacteria</taxon>
        <taxon>Bacillati</taxon>
        <taxon>Actinomycetota</taxon>
        <taxon>Actinomycetes</taxon>
        <taxon>Geodermatophilales</taxon>
        <taxon>Geodermatophilaceae</taxon>
        <taxon>Modestobacter</taxon>
    </lineage>
</organism>
<feature type="transmembrane region" description="Helical" evidence="2">
    <location>
        <begin position="121"/>
        <end position="140"/>
    </location>
</feature>
<accession>A0A6P0EZ16</accession>
<feature type="transmembrane region" description="Helical" evidence="2">
    <location>
        <begin position="174"/>
        <end position="201"/>
    </location>
</feature>
<name>A0A6P0EZ16_9ACTN</name>
<dbReference type="RefSeq" id="WP_163612523.1">
    <property type="nucleotide sequence ID" value="NZ_JAAGWB010000052.1"/>
</dbReference>
<feature type="transmembrane region" description="Helical" evidence="2">
    <location>
        <begin position="708"/>
        <end position="728"/>
    </location>
</feature>
<sequence length="752" mass="78822">MLAQLTVLGLLKLLAPRFFVAEPTRLAWFSDVQAQFMPVMWWMGRNGQGTVPPLVDPDVGGNGNFTADMQYGALDPLHWALLEVLSRFDDLVLFSWVFAAGTVTATGLGALLVAQRAGARGVLAVPAALGAATSGFFLFFGGDWWPVLWTAPFFLLGWYGLLRRDVRGALLAGLCTWGLVNGGNIYLVPFGVLLLVTVVVLEGRAHGSVRAAVRQPWLRGSVLAMAGGAVAASPTLLTVAGLGEFAGRPVDASLMGNSGFGVPNLLDVLVGGASMHAIANDWMGVVQQTPAFSTFVVALPALALVDWRRAVRSPVVVTALVLCVSAAAATQLPSVLGDLRIPFRYVLVLALVLPVLAVVALSLAPQLTRRRVQVAAGIVLLQGAVAWSRSPALAWWHLLAVAVAAVALVALTVVAAAGPGRGLRSPLAAGVLLLAAAAPVFLGYGQLADMHGRIQAQYPEQYRFQGEGYDLGTTVEDFRGRALATDTAVTVLQYDSFDVPPDQRAEAGVLFGDANLLAGLRTGTGYSAVKHLGTQTLECRGPVAGLDSCPDLLRTVPAPDGTSLVWLDVLAADRVYASPATPAAVLEHLDTSPLWAAGGADRTYRTWTRVTPLTGRVTWSAGTSVGTEGVLSTFARLGEDQERYTVSTGDAAGSVVLRVPYWPGYEASVDGEQVPVRAFGGALVEVDLPAGLDAAQLTLRYAPTGVRLFWPLLGLGALGVAAGGLLAAGRRTGTPPLPPVPAPGYPASRRRR</sequence>
<feature type="transmembrane region" description="Helical" evidence="2">
    <location>
        <begin position="427"/>
        <end position="447"/>
    </location>
</feature>
<reference evidence="3 5" key="1">
    <citation type="submission" date="2020-01" db="EMBL/GenBank/DDBJ databases">
        <title>the WGS Modestobacter muralis CPCC 204518.</title>
        <authorList>
            <person name="Jiang Z."/>
        </authorList>
    </citation>
    <scope>NUCLEOTIDE SEQUENCE [LARGE SCALE GENOMIC DNA]</scope>
    <source>
        <strain evidence="3 5">DSM 100205</strain>
    </source>
</reference>
<keyword evidence="2" id="KW-1133">Transmembrane helix</keyword>
<dbReference type="Proteomes" id="UP000468828">
    <property type="component" value="Unassembled WGS sequence"/>
</dbReference>
<evidence type="ECO:0000313" key="6">
    <source>
        <dbReference type="Proteomes" id="UP000471152"/>
    </source>
</evidence>
<keyword evidence="2" id="KW-0472">Membrane</keyword>
<proteinExistence type="predicted"/>
<dbReference type="EMBL" id="JAAGWB010000052">
    <property type="protein sequence ID" value="NEN52737.1"/>
    <property type="molecule type" value="Genomic_DNA"/>
</dbReference>